<dbReference type="Proteomes" id="UP001304461">
    <property type="component" value="Unassembled WGS sequence"/>
</dbReference>
<name>A0ABU5RUE0_9CYAN</name>
<dbReference type="PANTHER" id="PTHR41244">
    <property type="entry name" value="RHAMNAN SYNTHESIS F"/>
    <property type="match status" value="1"/>
</dbReference>
<dbReference type="PANTHER" id="PTHR41244:SF1">
    <property type="entry name" value="GLYCOSYLTRANSFERASE"/>
    <property type="match status" value="1"/>
</dbReference>
<dbReference type="Pfam" id="PF14307">
    <property type="entry name" value="Glyco_tran_WbsX"/>
    <property type="match status" value="1"/>
</dbReference>
<sequence length="366" mass="42515">MNSAKAIAFYLPQYHPIPENDAWWGKGFTEWRNVTRARALYPRHYQPHLPADLGFYDLRLPEVRQAQAELAQAFGLHGFCYYHYWFNGRRVLQRPFEDVLASGEPDFPFCLCWANENWTRRWDGSDDEILLEQIYSEQDDRDHLLSLLTAFRDPRYIRIEGKPLFLVYRTSALPHPARTAEIWRSIAHDHGLGDLYLVSVESKEGEIRDPQDFGFDAAVEFQPCWPMLGSLPHQTPSLRERVKGLIKKESPGKSIHRVVDYDKICQAALSRPVPPYPRFPCVTPSWDNTARRRWGGIILQDATPERYGQWLRQTVARLPSCGLPEPIVFINAWNEWAEGNHLEPDQRWGSRYLQETLAALSDSDLP</sequence>
<reference evidence="1 2" key="1">
    <citation type="submission" date="2023-12" db="EMBL/GenBank/DDBJ databases">
        <title>Baltic Sea Cyanobacteria.</title>
        <authorList>
            <person name="Delbaje E."/>
            <person name="Fewer D.P."/>
            <person name="Shishido T.K."/>
        </authorList>
    </citation>
    <scope>NUCLEOTIDE SEQUENCE [LARGE SCALE GENOMIC DNA]</scope>
    <source>
        <strain evidence="1 2">UHCC 0139</strain>
    </source>
</reference>
<organism evidence="1 2">
    <name type="scientific">Cyanobium gracile UHCC 0139</name>
    <dbReference type="NCBI Taxonomy" id="3110308"/>
    <lineage>
        <taxon>Bacteria</taxon>
        <taxon>Bacillati</taxon>
        <taxon>Cyanobacteriota</taxon>
        <taxon>Cyanophyceae</taxon>
        <taxon>Synechococcales</taxon>
        <taxon>Prochlorococcaceae</taxon>
        <taxon>Cyanobium</taxon>
    </lineage>
</organism>
<dbReference type="RefSeq" id="WP_323305403.1">
    <property type="nucleotide sequence ID" value="NZ_JAYGHX010000004.1"/>
</dbReference>
<dbReference type="CDD" id="cd11579">
    <property type="entry name" value="Glyco_tran_WbsX"/>
    <property type="match status" value="1"/>
</dbReference>
<protein>
    <submittedName>
        <fullName evidence="1">Glycoside hydrolase family 99-like domain-containing protein</fullName>
    </submittedName>
</protein>
<dbReference type="Gene3D" id="3.20.20.80">
    <property type="entry name" value="Glycosidases"/>
    <property type="match status" value="1"/>
</dbReference>
<evidence type="ECO:0000313" key="2">
    <source>
        <dbReference type="Proteomes" id="UP001304461"/>
    </source>
</evidence>
<keyword evidence="2" id="KW-1185">Reference proteome</keyword>
<accession>A0ABU5RUE0</accession>
<dbReference type="EMBL" id="JAYGHX010000004">
    <property type="protein sequence ID" value="MEA5391373.1"/>
    <property type="molecule type" value="Genomic_DNA"/>
</dbReference>
<gene>
    <name evidence="1" type="ORF">VB738_08885</name>
</gene>
<comment type="caution">
    <text evidence="1">The sequence shown here is derived from an EMBL/GenBank/DDBJ whole genome shotgun (WGS) entry which is preliminary data.</text>
</comment>
<proteinExistence type="predicted"/>
<dbReference type="InterPro" id="IPR032719">
    <property type="entry name" value="WbsX"/>
</dbReference>
<evidence type="ECO:0000313" key="1">
    <source>
        <dbReference type="EMBL" id="MEA5391373.1"/>
    </source>
</evidence>